<evidence type="ECO:0000259" key="2">
    <source>
        <dbReference type="Pfam" id="PF13635"/>
    </source>
</evidence>
<evidence type="ECO:0000313" key="4">
    <source>
        <dbReference type="Proteomes" id="UP000823634"/>
    </source>
</evidence>
<dbReference type="Pfam" id="PF13173">
    <property type="entry name" value="AAA_14"/>
    <property type="match status" value="1"/>
</dbReference>
<comment type="caution">
    <text evidence="3">The sequence shown here is derived from an EMBL/GenBank/DDBJ whole genome shotgun (WGS) entry which is preliminary data.</text>
</comment>
<evidence type="ECO:0000313" key="3">
    <source>
        <dbReference type="EMBL" id="MBO8426414.1"/>
    </source>
</evidence>
<keyword evidence="3" id="KW-0067">ATP-binding</keyword>
<dbReference type="InterPro" id="IPR027417">
    <property type="entry name" value="P-loop_NTPase"/>
</dbReference>
<accession>A0A9D9DEU7</accession>
<dbReference type="Pfam" id="PF13635">
    <property type="entry name" value="DUF4143"/>
    <property type="match status" value="1"/>
</dbReference>
<dbReference type="Proteomes" id="UP000823634">
    <property type="component" value="Unassembled WGS sequence"/>
</dbReference>
<dbReference type="InterPro" id="IPR025420">
    <property type="entry name" value="DUF4143"/>
</dbReference>
<protein>
    <submittedName>
        <fullName evidence="3">ATP-binding protein</fullName>
    </submittedName>
</protein>
<dbReference type="SUPFAM" id="SSF52540">
    <property type="entry name" value="P-loop containing nucleoside triphosphate hydrolases"/>
    <property type="match status" value="1"/>
</dbReference>
<dbReference type="PANTHER" id="PTHR43566:SF2">
    <property type="entry name" value="DUF4143 DOMAIN-CONTAINING PROTEIN"/>
    <property type="match status" value="1"/>
</dbReference>
<dbReference type="AlphaFoldDB" id="A0A9D9DEU7"/>
<organism evidence="3 4">
    <name type="scientific">Candidatus Alloenteromonas pullistercoris</name>
    <dbReference type="NCBI Taxonomy" id="2840785"/>
    <lineage>
        <taxon>Bacteria</taxon>
        <taxon>Bacillati</taxon>
        <taxon>Bacillota</taxon>
        <taxon>Bacillota incertae sedis</taxon>
        <taxon>Candidatus Alloenteromonas</taxon>
    </lineage>
</organism>
<sequence>MKKYYPRIIDDLLKKKLRTSGAVLLKGPKWCGKSTSASQIANSIIYMQDPSTREQNIALAKASPKKFLDREAPLLIDEWQTIPFIWDAIRFEIDQRSSFGQFILTGSSSPLETADIIHSGLGRISTLAMRPMSLYESQDSGGEYSIKDLFDGIYPSGAISKLDVLDYAYLACRGGFPSVLELGKEDSLEIAKNYFDSLVNQDFMLNAKQERDTRKFRLTLRSYARNIGTSCPMTTILKDVYGENLPISDTTVSSYLKYLNDIFVIDELSAWSPSLRSKTAIRTSPKRYFADPSIAAAALDVSPEDLINDFKTFGFVFEAMAIRDLKIYAEANGARLFHYRDKNDFEVDAIIHFGNGKWAAIEIKLYDDDAIEKSCKNLIKFKDNVNNQKMGEPTFLMVLTGTKNAYRREDGVFVVPLGCLKN</sequence>
<dbReference type="PANTHER" id="PTHR43566">
    <property type="entry name" value="CONSERVED PROTEIN"/>
    <property type="match status" value="1"/>
</dbReference>
<dbReference type="EMBL" id="JADINA010000024">
    <property type="protein sequence ID" value="MBO8426414.1"/>
    <property type="molecule type" value="Genomic_DNA"/>
</dbReference>
<name>A0A9D9DEU7_9FIRM</name>
<reference evidence="3" key="2">
    <citation type="journal article" date="2021" name="PeerJ">
        <title>Extensive microbial diversity within the chicken gut microbiome revealed by metagenomics and culture.</title>
        <authorList>
            <person name="Gilroy R."/>
            <person name="Ravi A."/>
            <person name="Getino M."/>
            <person name="Pursley I."/>
            <person name="Horton D.L."/>
            <person name="Alikhan N.F."/>
            <person name="Baker D."/>
            <person name="Gharbi K."/>
            <person name="Hall N."/>
            <person name="Watson M."/>
            <person name="Adriaenssens E.M."/>
            <person name="Foster-Nyarko E."/>
            <person name="Jarju S."/>
            <person name="Secka A."/>
            <person name="Antonio M."/>
            <person name="Oren A."/>
            <person name="Chaudhuri R.R."/>
            <person name="La Ragione R."/>
            <person name="Hildebrand F."/>
            <person name="Pallen M.J."/>
        </authorList>
    </citation>
    <scope>NUCLEOTIDE SEQUENCE</scope>
    <source>
        <strain evidence="3">17113</strain>
    </source>
</reference>
<evidence type="ECO:0000259" key="1">
    <source>
        <dbReference type="Pfam" id="PF13173"/>
    </source>
</evidence>
<keyword evidence="3" id="KW-0547">Nucleotide-binding</keyword>
<reference evidence="3" key="1">
    <citation type="submission" date="2020-10" db="EMBL/GenBank/DDBJ databases">
        <authorList>
            <person name="Gilroy R."/>
        </authorList>
    </citation>
    <scope>NUCLEOTIDE SEQUENCE</scope>
    <source>
        <strain evidence="3">17113</strain>
    </source>
</reference>
<gene>
    <name evidence="3" type="ORF">IAC61_03730</name>
</gene>
<dbReference type="InterPro" id="IPR041682">
    <property type="entry name" value="AAA_14"/>
</dbReference>
<proteinExistence type="predicted"/>
<feature type="domain" description="AAA" evidence="1">
    <location>
        <begin position="21"/>
        <end position="136"/>
    </location>
</feature>
<feature type="domain" description="DUF4143" evidence="2">
    <location>
        <begin position="208"/>
        <end position="365"/>
    </location>
</feature>
<dbReference type="GO" id="GO:0005524">
    <property type="term" value="F:ATP binding"/>
    <property type="evidence" value="ECO:0007669"/>
    <property type="project" value="UniProtKB-KW"/>
</dbReference>